<dbReference type="InterPro" id="IPR011990">
    <property type="entry name" value="TPR-like_helical_dom_sf"/>
</dbReference>
<comment type="similarity">
    <text evidence="2">Belongs to the SusD family.</text>
</comment>
<dbReference type="Gene3D" id="1.25.40.390">
    <property type="match status" value="1"/>
</dbReference>
<dbReference type="SUPFAM" id="SSF48452">
    <property type="entry name" value="TPR-like"/>
    <property type="match status" value="1"/>
</dbReference>
<proteinExistence type="inferred from homology"/>
<dbReference type="EMBL" id="PYLS01000004">
    <property type="protein sequence ID" value="PST83976.1"/>
    <property type="molecule type" value="Genomic_DNA"/>
</dbReference>
<organism evidence="7 8">
    <name type="scientific">Pedobacter yulinensis</name>
    <dbReference type="NCBI Taxonomy" id="2126353"/>
    <lineage>
        <taxon>Bacteria</taxon>
        <taxon>Pseudomonadati</taxon>
        <taxon>Bacteroidota</taxon>
        <taxon>Sphingobacteriia</taxon>
        <taxon>Sphingobacteriales</taxon>
        <taxon>Sphingobacteriaceae</taxon>
        <taxon>Pedobacter</taxon>
    </lineage>
</organism>
<dbReference type="InterPro" id="IPR012944">
    <property type="entry name" value="SusD_RagB_dom"/>
</dbReference>
<reference evidence="7 8" key="1">
    <citation type="submission" date="2018-03" db="EMBL/GenBank/DDBJ databases">
        <authorList>
            <person name="Keele B.F."/>
        </authorList>
    </citation>
    <scope>NUCLEOTIDE SEQUENCE [LARGE SCALE GENOMIC DNA]</scope>
    <source>
        <strain evidence="7 8">YL28-9</strain>
    </source>
</reference>
<keyword evidence="8" id="KW-1185">Reference proteome</keyword>
<keyword evidence="3" id="KW-0732">Signal</keyword>
<dbReference type="RefSeq" id="WP_107213940.1">
    <property type="nucleotide sequence ID" value="NZ_KZ686268.1"/>
</dbReference>
<evidence type="ECO:0000259" key="6">
    <source>
        <dbReference type="Pfam" id="PF07980"/>
    </source>
</evidence>
<comment type="subcellular location">
    <subcellularLocation>
        <location evidence="1">Cell outer membrane</location>
    </subcellularLocation>
</comment>
<dbReference type="GO" id="GO:0009279">
    <property type="term" value="C:cell outer membrane"/>
    <property type="evidence" value="ECO:0007669"/>
    <property type="project" value="UniProtKB-SubCell"/>
</dbReference>
<name>A0A2T3HNH3_9SPHI</name>
<evidence type="ECO:0000313" key="8">
    <source>
        <dbReference type="Proteomes" id="UP000240912"/>
    </source>
</evidence>
<evidence type="ECO:0000256" key="2">
    <source>
        <dbReference type="ARBA" id="ARBA00006275"/>
    </source>
</evidence>
<dbReference type="OrthoDB" id="5694214at2"/>
<feature type="domain" description="RagB/SusD" evidence="6">
    <location>
        <begin position="299"/>
        <end position="565"/>
    </location>
</feature>
<dbReference type="Proteomes" id="UP000240912">
    <property type="component" value="Unassembled WGS sequence"/>
</dbReference>
<accession>A0A2T3HNH3</accession>
<gene>
    <name evidence="7" type="ORF">C7T94_04350</name>
</gene>
<keyword evidence="4" id="KW-0472">Membrane</keyword>
<evidence type="ECO:0000256" key="1">
    <source>
        <dbReference type="ARBA" id="ARBA00004442"/>
    </source>
</evidence>
<keyword evidence="5" id="KW-0998">Cell outer membrane</keyword>
<dbReference type="Pfam" id="PF07980">
    <property type="entry name" value="SusD_RagB"/>
    <property type="match status" value="1"/>
</dbReference>
<evidence type="ECO:0000256" key="4">
    <source>
        <dbReference type="ARBA" id="ARBA00023136"/>
    </source>
</evidence>
<dbReference type="AlphaFoldDB" id="A0A2T3HNH3"/>
<sequence>MRKIYLFPILILLLTANGCKKDFLVRDPLDLFTDDTYWRTEKQVSTFAWGFYTTYFTGYGSGFTFGKYFSGETLNDDLTPSTPTAFTRTVPATGGGWDFGMVRKANIFISRVAASPLDPEIRNNWTGVGRFFRALEYHELVKNFGDVPWYDQPLEETSPELYKPRDPMVLVLDNMLADFRFAATNVRAVDNGTGPKGQIVNRDVVLAFMSRVFLYHGTLLKYSNANAAKATEYLEAAKWAANEVMTKGGYTLAPRYRSVFNSLDLKGNPEVLLYRQYGTAQSTHSLVSYVNREPQTGASKNAIDSYLCSDGLPVGVSPLYQGDKTITSVMTNRDPRIKETFVQQLRVPGYATNFSNSGYATIKYLLDDPALLGTAEALSSTNTTDAPIIRYGEVLVNYAEACAELGTLTQADLDKSINVLRARPGITMPKLQVVGNSPAVNGVVYDDPSRDPSVPSLIWEIRRERRIELMLEGFRNDDLKRWRKYAYLDTRNNLTINRGAYLKLAEYPKATVVIDGTTEGYIIPSPKPETQRAFDNERVYFRPLPLDQIKLYKDQGVDLRQNPGWQ</sequence>
<evidence type="ECO:0000313" key="7">
    <source>
        <dbReference type="EMBL" id="PST83976.1"/>
    </source>
</evidence>
<evidence type="ECO:0000256" key="5">
    <source>
        <dbReference type="ARBA" id="ARBA00023237"/>
    </source>
</evidence>
<evidence type="ECO:0000256" key="3">
    <source>
        <dbReference type="ARBA" id="ARBA00022729"/>
    </source>
</evidence>
<comment type="caution">
    <text evidence="7">The sequence shown here is derived from an EMBL/GenBank/DDBJ whole genome shotgun (WGS) entry which is preliminary data.</text>
</comment>
<protein>
    <submittedName>
        <fullName evidence="7">RagB/SusD family nutrient uptake outer membrane protein</fullName>
    </submittedName>
</protein>